<proteinExistence type="predicted"/>
<dbReference type="InterPro" id="IPR012340">
    <property type="entry name" value="NA-bd_OB-fold"/>
</dbReference>
<dbReference type="GeneID" id="88223871"/>
<dbReference type="InterPro" id="IPR021139">
    <property type="entry name" value="NYN"/>
</dbReference>
<dbReference type="SMART" id="SM00357">
    <property type="entry name" value="CSP"/>
    <property type="match status" value="1"/>
</dbReference>
<dbReference type="KEGG" id="mca:MCA1614"/>
<dbReference type="Gene3D" id="2.40.50.140">
    <property type="entry name" value="Nucleic acid-binding proteins"/>
    <property type="match status" value="1"/>
</dbReference>
<organism evidence="2 3">
    <name type="scientific">Methylococcus capsulatus (strain ATCC 33009 / NCIMB 11132 / Bath)</name>
    <dbReference type="NCBI Taxonomy" id="243233"/>
    <lineage>
        <taxon>Bacteria</taxon>
        <taxon>Pseudomonadati</taxon>
        <taxon>Pseudomonadota</taxon>
        <taxon>Gammaproteobacteria</taxon>
        <taxon>Methylococcales</taxon>
        <taxon>Methylococcaceae</taxon>
        <taxon>Methylococcus</taxon>
    </lineage>
</organism>
<dbReference type="GO" id="GO:0005829">
    <property type="term" value="C:cytosol"/>
    <property type="evidence" value="ECO:0007669"/>
    <property type="project" value="UniProtKB-ARBA"/>
</dbReference>
<dbReference type="SUPFAM" id="SSF50249">
    <property type="entry name" value="Nucleic acid-binding proteins"/>
    <property type="match status" value="1"/>
</dbReference>
<dbReference type="STRING" id="243233.MCA1614"/>
<dbReference type="Pfam" id="PF01936">
    <property type="entry name" value="NYN"/>
    <property type="match status" value="1"/>
</dbReference>
<dbReference type="AlphaFoldDB" id="Q607Y7"/>
<dbReference type="Pfam" id="PF00313">
    <property type="entry name" value="CSD"/>
    <property type="match status" value="1"/>
</dbReference>
<feature type="domain" description="CSD" evidence="1">
    <location>
        <begin position="236"/>
        <end position="301"/>
    </location>
</feature>
<dbReference type="InterPro" id="IPR047140">
    <property type="entry name" value="LabA"/>
</dbReference>
<evidence type="ECO:0000313" key="3">
    <source>
        <dbReference type="Proteomes" id="UP000006821"/>
    </source>
</evidence>
<dbReference type="eggNOG" id="COG1278">
    <property type="taxonomic scope" value="Bacteria"/>
</dbReference>
<evidence type="ECO:0000313" key="2">
    <source>
        <dbReference type="EMBL" id="AAU92390.1"/>
    </source>
</evidence>
<dbReference type="CDD" id="cd04458">
    <property type="entry name" value="CSP_CDS"/>
    <property type="match status" value="1"/>
</dbReference>
<dbReference type="GO" id="GO:0003677">
    <property type="term" value="F:DNA binding"/>
    <property type="evidence" value="ECO:0007669"/>
    <property type="project" value="UniProtKB-KW"/>
</dbReference>
<dbReference type="EMBL" id="AE017282">
    <property type="protein sequence ID" value="AAU92390.1"/>
    <property type="molecule type" value="Genomic_DNA"/>
</dbReference>
<dbReference type="Proteomes" id="UP000006821">
    <property type="component" value="Chromosome"/>
</dbReference>
<dbReference type="InterPro" id="IPR002059">
    <property type="entry name" value="CSP_DNA-bd"/>
</dbReference>
<dbReference type="GO" id="GO:0004540">
    <property type="term" value="F:RNA nuclease activity"/>
    <property type="evidence" value="ECO:0007669"/>
    <property type="project" value="InterPro"/>
</dbReference>
<dbReference type="eggNOG" id="COG1432">
    <property type="taxonomic scope" value="Bacteria"/>
</dbReference>
<dbReference type="RefSeq" id="WP_010960875.1">
    <property type="nucleotide sequence ID" value="NC_002977.6"/>
</dbReference>
<evidence type="ECO:0000259" key="1">
    <source>
        <dbReference type="PROSITE" id="PS51857"/>
    </source>
</evidence>
<dbReference type="HOGENOM" id="CLU_055976_0_0_6"/>
<name>Q607Y7_METCA</name>
<dbReference type="Gene3D" id="3.40.50.1010">
    <property type="entry name" value="5'-nuclease"/>
    <property type="match status" value="1"/>
</dbReference>
<dbReference type="PANTHER" id="PTHR35458">
    <property type="entry name" value="SLR0755 PROTEIN"/>
    <property type="match status" value="1"/>
</dbReference>
<dbReference type="PROSITE" id="PS51857">
    <property type="entry name" value="CSD_2"/>
    <property type="match status" value="1"/>
</dbReference>
<dbReference type="InterPro" id="IPR011129">
    <property type="entry name" value="CSD"/>
</dbReference>
<gene>
    <name evidence="2" type="ordered locus">MCA1614</name>
</gene>
<reference evidence="2 3" key="1">
    <citation type="journal article" date="2004" name="PLoS Biol.">
        <title>Genomic insights into methanotrophy: the complete genome sequence of Methylococcus capsulatus (Bath).</title>
        <authorList>
            <person name="Ward N.L."/>
            <person name="Larsen O."/>
            <person name="Sakwa J."/>
            <person name="Bruseth L."/>
            <person name="Khouri H.M."/>
            <person name="Durkin A.S."/>
            <person name="Dimitrov G."/>
            <person name="Jiang L."/>
            <person name="Scanlan D."/>
            <person name="Kang K.H."/>
            <person name="Lewis M.R."/>
            <person name="Nelson K.E."/>
            <person name="Methe B.A."/>
            <person name="Wu M."/>
            <person name="Heidelberg J.F."/>
            <person name="Paulsen I.T."/>
            <person name="Fouts D.E."/>
            <person name="Ravel J."/>
            <person name="Tettelin H."/>
            <person name="Ren Q."/>
            <person name="Read T.D."/>
            <person name="DeBoy R.T."/>
            <person name="Seshadri R."/>
            <person name="Salzberg S.L."/>
            <person name="Jensen H.B."/>
            <person name="Birkeland N.K."/>
            <person name="Nelson W.C."/>
            <person name="Dodson R.J."/>
            <person name="Grindhaug S.H."/>
            <person name="Holt I.E."/>
            <person name="Eidhammer I."/>
            <person name="Jonasen I."/>
            <person name="Vanaken S."/>
            <person name="Utterback T.R."/>
            <person name="Feldblyum T.V."/>
            <person name="Fraser C.M."/>
            <person name="Lillehaug J.R."/>
            <person name="Eisen J.A."/>
        </authorList>
    </citation>
    <scope>NUCLEOTIDE SEQUENCE [LARGE SCALE GENOMIC DNA]</scope>
    <source>
        <strain evidence="3">ATCC 33009 / NCIMB 11132 / Bath</strain>
    </source>
</reference>
<keyword evidence="2" id="KW-0238">DNA-binding</keyword>
<dbReference type="PANTHER" id="PTHR35458:SF8">
    <property type="entry name" value="SLR0650 PROTEIN"/>
    <property type="match status" value="1"/>
</dbReference>
<sequence length="305" mass="34493">MESKLCRIAVFYDGNYFFKVSNYYLYQHPRRARLSFKGLHEFILAEVSKNEGLDARHCQIVDAAYFRGRLTAQQAQDQDKLFADRIFEDVLMRANITLFQRHLRTRPDGSFEEKGIDVWLALEAYEMASLKKYDVCVLVAGDGDFVPLVNKLNTLGSRVMLIAWDFSYVRDGRTYTTQAATELIDRVNYPILMNTEIDSRERRKDPLIDGLFMDKVAMTLPAGNAIQNATTSVGAEISGTVLSFFHEKGFGFITPDNGGDNFFFHVSDLTGIEASDVCAGLRISFNAGRNDKGLAAHNIRKLTHQ</sequence>
<accession>Q607Y7</accession>
<protein>
    <submittedName>
        <fullName evidence="2">Cold-shock DNA-binding domain protein</fullName>
    </submittedName>
</protein>